<dbReference type="EMBL" id="KQ257451">
    <property type="protein sequence ID" value="KND04201.1"/>
    <property type="molecule type" value="Genomic_DNA"/>
</dbReference>
<dbReference type="GeneID" id="27685285"/>
<evidence type="ECO:0000313" key="3">
    <source>
        <dbReference type="EMBL" id="KND04201.1"/>
    </source>
</evidence>
<dbReference type="InParanoid" id="A0A0L0HS68"/>
<dbReference type="OMA" id="MGTHGDL"/>
<protein>
    <recommendedName>
        <fullName evidence="2">DDH domain-containing protein</fullName>
    </recommendedName>
</protein>
<dbReference type="eggNOG" id="ENOG502QQ02">
    <property type="taxonomic scope" value="Eukaryota"/>
</dbReference>
<dbReference type="OrthoDB" id="284473at2759"/>
<dbReference type="VEuPathDB" id="FungiDB:SPPG_01634"/>
<feature type="region of interest" description="Disordered" evidence="1">
    <location>
        <begin position="401"/>
        <end position="430"/>
    </location>
</feature>
<feature type="domain" description="DDH" evidence="2">
    <location>
        <begin position="53"/>
        <end position="187"/>
    </location>
</feature>
<dbReference type="STRING" id="645134.A0A0L0HS68"/>
<dbReference type="Pfam" id="PF01368">
    <property type="entry name" value="DHH"/>
    <property type="match status" value="1"/>
</dbReference>
<dbReference type="AlphaFoldDB" id="A0A0L0HS68"/>
<dbReference type="SUPFAM" id="SSF64182">
    <property type="entry name" value="DHH phosphoesterases"/>
    <property type="match status" value="1"/>
</dbReference>
<dbReference type="InterPro" id="IPR038763">
    <property type="entry name" value="DHH_sf"/>
</dbReference>
<keyword evidence="4" id="KW-1185">Reference proteome</keyword>
<accession>A0A0L0HS68</accession>
<sequence>MGGKRKRNTALHESDEDVRTPHNRNWPADPASLRSARTFLQSLTQPDPQSKPILIVPDKDVDGLCGGAIIYRTLLLLGVPESDIKVHFVGKGSNIHRDDERENMQSVHARAIVVVDQGSRKAGPIVDKDTNTLIIDHHQSVEFPEHAQILSAYGHEPVATASLLAYICCEPLHPSVQSTLAWLAVLGTAGDLGRSHKWVPPFPDLPSVVRSQLTSKTIGELVALLNAPRRTSSSDPRPSWNALIKAQVPSDITSGQSSELETLTACRAEINAEIQRCARIPPKFSPDGKIALIRITSAAQVHPVIASRWSNSLKSSKLLFVMVANAGYIPGRVNFACRIASRSSSAKHIDLISTLEEFSSLKSGLRKRMGDEFARGHAQATGGSVGEMEFDELLQCMGFDQGKTTQDQEKGSKRASNSLEKFGFTVSPKK</sequence>
<dbReference type="PANTHER" id="PTHR30255">
    <property type="entry name" value="SINGLE-STRANDED-DNA-SPECIFIC EXONUCLEASE RECJ"/>
    <property type="match status" value="1"/>
</dbReference>
<dbReference type="GO" id="GO:0004527">
    <property type="term" value="F:exonuclease activity"/>
    <property type="evidence" value="ECO:0007669"/>
    <property type="project" value="UniProtKB-KW"/>
</dbReference>
<dbReference type="RefSeq" id="XP_016612240.1">
    <property type="nucleotide sequence ID" value="XM_016749953.1"/>
</dbReference>
<organism evidence="3 4">
    <name type="scientific">Spizellomyces punctatus (strain DAOM BR117)</name>
    <dbReference type="NCBI Taxonomy" id="645134"/>
    <lineage>
        <taxon>Eukaryota</taxon>
        <taxon>Fungi</taxon>
        <taxon>Fungi incertae sedis</taxon>
        <taxon>Chytridiomycota</taxon>
        <taxon>Chytridiomycota incertae sedis</taxon>
        <taxon>Chytridiomycetes</taxon>
        <taxon>Spizellomycetales</taxon>
        <taxon>Spizellomycetaceae</taxon>
        <taxon>Spizellomyces</taxon>
    </lineage>
</organism>
<dbReference type="Proteomes" id="UP000053201">
    <property type="component" value="Unassembled WGS sequence"/>
</dbReference>
<evidence type="ECO:0000313" key="4">
    <source>
        <dbReference type="Proteomes" id="UP000053201"/>
    </source>
</evidence>
<dbReference type="InterPro" id="IPR001667">
    <property type="entry name" value="DDH_dom"/>
</dbReference>
<evidence type="ECO:0000256" key="1">
    <source>
        <dbReference type="SAM" id="MobiDB-lite"/>
    </source>
</evidence>
<feature type="region of interest" description="Disordered" evidence="1">
    <location>
        <begin position="1"/>
        <end position="30"/>
    </location>
</feature>
<name>A0A0L0HS68_SPIPD</name>
<dbReference type="InterPro" id="IPR051673">
    <property type="entry name" value="SSDNA_exonuclease_RecJ"/>
</dbReference>
<dbReference type="PANTHER" id="PTHR30255:SF2">
    <property type="entry name" value="SINGLE-STRANDED-DNA-SPECIFIC EXONUCLEASE RECJ"/>
    <property type="match status" value="1"/>
</dbReference>
<dbReference type="Gene3D" id="3.90.1640.30">
    <property type="match status" value="1"/>
</dbReference>
<proteinExistence type="predicted"/>
<gene>
    <name evidence="3" type="ORF">SPPG_01634</name>
</gene>
<reference evidence="3 4" key="1">
    <citation type="submission" date="2009-08" db="EMBL/GenBank/DDBJ databases">
        <title>The Genome Sequence of Spizellomyces punctatus strain DAOM BR117.</title>
        <authorList>
            <consortium name="The Broad Institute Genome Sequencing Platform"/>
            <person name="Russ C."/>
            <person name="Cuomo C."/>
            <person name="Shea T."/>
            <person name="Young S.K."/>
            <person name="Zeng Q."/>
            <person name="Koehrsen M."/>
            <person name="Haas B."/>
            <person name="Borodovsky M."/>
            <person name="Guigo R."/>
            <person name="Alvarado L."/>
            <person name="Berlin A."/>
            <person name="Bochicchio J."/>
            <person name="Borenstein D."/>
            <person name="Chapman S."/>
            <person name="Chen Z."/>
            <person name="Engels R."/>
            <person name="Freedman E."/>
            <person name="Gellesch M."/>
            <person name="Goldberg J."/>
            <person name="Griggs A."/>
            <person name="Gujja S."/>
            <person name="Heiman D."/>
            <person name="Hepburn T."/>
            <person name="Howarth C."/>
            <person name="Jen D."/>
            <person name="Larson L."/>
            <person name="Lewis B."/>
            <person name="Mehta T."/>
            <person name="Park D."/>
            <person name="Pearson M."/>
            <person name="Roberts A."/>
            <person name="Saif S."/>
            <person name="Shenoy N."/>
            <person name="Sisk P."/>
            <person name="Stolte C."/>
            <person name="Sykes S."/>
            <person name="Thomson T."/>
            <person name="Walk T."/>
            <person name="White J."/>
            <person name="Yandava C."/>
            <person name="Burger G."/>
            <person name="Gray M.W."/>
            <person name="Holland P.W.H."/>
            <person name="King N."/>
            <person name="Lang F.B.F."/>
            <person name="Roger A.J."/>
            <person name="Ruiz-Trillo I."/>
            <person name="Lander E."/>
            <person name="Nusbaum C."/>
        </authorList>
    </citation>
    <scope>NUCLEOTIDE SEQUENCE [LARGE SCALE GENOMIC DNA]</scope>
    <source>
        <strain evidence="3 4">DAOM BR117</strain>
    </source>
</reference>
<evidence type="ECO:0000259" key="2">
    <source>
        <dbReference type="Pfam" id="PF01368"/>
    </source>
</evidence>
<feature type="compositionally biased region" description="Basic and acidic residues" evidence="1">
    <location>
        <begin position="10"/>
        <end position="20"/>
    </location>
</feature>